<sequence>MKTYLDRIILLVLLQNFVYSKTYYYIGDRPHVFVKFSANDTELKTADLEIETFETFFIGLECAKVYNCTTQKTPESKAYDGSKYPASPTGKTPDISFGVATLHTTEYRGYLGSALIEADDKALFNVVESSSKNFFISHSGIIGLNVDPNNPESQAIRLFKSLKENKQIIVGRGPFYQTVRDKQMNSNLHGHIALDEAKLSGCGDFTYMPTEGSGWQVKASVKVGDKTYANQVVGFSFHEATQAPSKIFQEHFNSVTDPDKLPDLTLIHSGHEFAVNRSNFENYYGNEMLIVHADVNENGQFLLGENFLSNWCIALKADNDLKKFEIGLAPMTPLKDDPKWTKLGDNGNDGGGKGDEASAAVLSFRLIVAAIFGTKLLC</sequence>
<dbReference type="EMBL" id="CAJFDI010000004">
    <property type="protein sequence ID" value="CAD5225497.1"/>
    <property type="molecule type" value="Genomic_DNA"/>
</dbReference>
<comment type="caution">
    <text evidence="1">The sequence shown here is derived from an EMBL/GenBank/DDBJ whole genome shotgun (WGS) entry which is preliminary data.</text>
</comment>
<accession>A0A7I8WRT7</accession>
<evidence type="ECO:0000313" key="1">
    <source>
        <dbReference type="EMBL" id="CAD5225497.1"/>
    </source>
</evidence>
<protein>
    <submittedName>
        <fullName evidence="1">(pine wood nematode) hypothetical protein</fullName>
    </submittedName>
</protein>
<gene>
    <name evidence="1" type="ORF">BXYJ_LOCUS8574</name>
</gene>
<keyword evidence="2" id="KW-1185">Reference proteome</keyword>
<reference evidence="1" key="1">
    <citation type="submission" date="2020-09" db="EMBL/GenBank/DDBJ databases">
        <authorList>
            <person name="Kikuchi T."/>
        </authorList>
    </citation>
    <scope>NUCLEOTIDE SEQUENCE</scope>
    <source>
        <strain evidence="1">Ka4C1</strain>
    </source>
</reference>
<proteinExistence type="predicted"/>
<name>A0A7I8WRT7_BURXY</name>
<dbReference type="Proteomes" id="UP000659654">
    <property type="component" value="Unassembled WGS sequence"/>
</dbReference>
<dbReference type="AlphaFoldDB" id="A0A7I8WRT7"/>
<dbReference type="InterPro" id="IPR021109">
    <property type="entry name" value="Peptidase_aspartic_dom_sf"/>
</dbReference>
<dbReference type="SMR" id="A0A7I8WRT7"/>
<dbReference type="EMBL" id="CAJFCV020000004">
    <property type="protein sequence ID" value="CAG9114648.1"/>
    <property type="molecule type" value="Genomic_DNA"/>
</dbReference>
<evidence type="ECO:0000313" key="2">
    <source>
        <dbReference type="Proteomes" id="UP000659654"/>
    </source>
</evidence>
<dbReference type="SUPFAM" id="SSF50630">
    <property type="entry name" value="Acid proteases"/>
    <property type="match status" value="1"/>
</dbReference>
<organism evidence="1 2">
    <name type="scientific">Bursaphelenchus xylophilus</name>
    <name type="common">Pinewood nematode worm</name>
    <name type="synonym">Aphelenchoides xylophilus</name>
    <dbReference type="NCBI Taxonomy" id="6326"/>
    <lineage>
        <taxon>Eukaryota</taxon>
        <taxon>Metazoa</taxon>
        <taxon>Ecdysozoa</taxon>
        <taxon>Nematoda</taxon>
        <taxon>Chromadorea</taxon>
        <taxon>Rhabditida</taxon>
        <taxon>Tylenchina</taxon>
        <taxon>Tylenchomorpha</taxon>
        <taxon>Aphelenchoidea</taxon>
        <taxon>Aphelenchoididae</taxon>
        <taxon>Bursaphelenchus</taxon>
    </lineage>
</organism>
<dbReference type="Proteomes" id="UP000582659">
    <property type="component" value="Unassembled WGS sequence"/>
</dbReference>